<keyword evidence="5" id="KW-1185">Reference proteome</keyword>
<evidence type="ECO:0000313" key="5">
    <source>
        <dbReference type="Proteomes" id="UP000824890"/>
    </source>
</evidence>
<evidence type="ECO:0000313" key="4">
    <source>
        <dbReference type="EMBL" id="KAH0918066.1"/>
    </source>
</evidence>
<dbReference type="PANTHER" id="PTHR31228:SF22">
    <property type="entry name" value="CYSTATIN_MONELLIN SUPERFAMILY PROTEIN"/>
    <property type="match status" value="1"/>
</dbReference>
<evidence type="ECO:0000256" key="1">
    <source>
        <dbReference type="ARBA" id="ARBA00022690"/>
    </source>
</evidence>
<organism evidence="4 5">
    <name type="scientific">Brassica napus</name>
    <name type="common">Rape</name>
    <dbReference type="NCBI Taxonomy" id="3708"/>
    <lineage>
        <taxon>Eukaryota</taxon>
        <taxon>Viridiplantae</taxon>
        <taxon>Streptophyta</taxon>
        <taxon>Embryophyta</taxon>
        <taxon>Tracheophyta</taxon>
        <taxon>Spermatophyta</taxon>
        <taxon>Magnoliopsida</taxon>
        <taxon>eudicotyledons</taxon>
        <taxon>Gunneridae</taxon>
        <taxon>Pentapetalae</taxon>
        <taxon>rosids</taxon>
        <taxon>malvids</taxon>
        <taxon>Brassicales</taxon>
        <taxon>Brassicaceae</taxon>
        <taxon>Brassiceae</taxon>
        <taxon>Brassica</taxon>
    </lineage>
</organism>
<dbReference type="InterPro" id="IPR046350">
    <property type="entry name" value="Cystatin_sf"/>
</dbReference>
<dbReference type="PANTHER" id="PTHR31228">
    <property type="entry name" value="CYSTATIN/MONELLIN SUPERFAMILY PROTEIN"/>
    <property type="match status" value="1"/>
</dbReference>
<dbReference type="Gene3D" id="3.10.450.10">
    <property type="match status" value="1"/>
</dbReference>
<keyword evidence="1" id="KW-0646">Protease inhibitor</keyword>
<evidence type="ECO:0000259" key="3">
    <source>
        <dbReference type="Pfam" id="PF16845"/>
    </source>
</evidence>
<comment type="caution">
    <text evidence="4">The sequence shown here is derived from an EMBL/GenBank/DDBJ whole genome shotgun (WGS) entry which is preliminary data.</text>
</comment>
<name>A0ABQ8CP37_BRANA</name>
<protein>
    <recommendedName>
        <fullName evidence="3">Cystatin domain-containing protein</fullName>
    </recommendedName>
</protein>
<gene>
    <name evidence="4" type="ORF">HID58_025726</name>
</gene>
<dbReference type="SUPFAM" id="SSF54403">
    <property type="entry name" value="Cystatin/monellin"/>
    <property type="match status" value="1"/>
</dbReference>
<evidence type="ECO:0000256" key="2">
    <source>
        <dbReference type="ARBA" id="ARBA00022704"/>
    </source>
</evidence>
<feature type="domain" description="Cystatin" evidence="3">
    <location>
        <begin position="71"/>
        <end position="129"/>
    </location>
</feature>
<accession>A0ABQ8CP37</accession>
<dbReference type="Pfam" id="PF16845">
    <property type="entry name" value="SQAPI"/>
    <property type="match status" value="1"/>
</dbReference>
<dbReference type="Proteomes" id="UP000824890">
    <property type="component" value="Unassembled WGS sequence"/>
</dbReference>
<dbReference type="NCBIfam" id="TIGR01638">
    <property type="entry name" value="Atha_cystat_rel"/>
    <property type="match status" value="1"/>
</dbReference>
<dbReference type="CDD" id="cd00042">
    <property type="entry name" value="CY"/>
    <property type="match status" value="1"/>
</dbReference>
<dbReference type="EMBL" id="JAGKQM010000007">
    <property type="protein sequence ID" value="KAH0918066.1"/>
    <property type="molecule type" value="Genomic_DNA"/>
</dbReference>
<dbReference type="InterPro" id="IPR000010">
    <property type="entry name" value="Cystatin_dom"/>
</dbReference>
<keyword evidence="2" id="KW-0789">Thiol protease inhibitor</keyword>
<reference evidence="4 5" key="1">
    <citation type="submission" date="2021-05" db="EMBL/GenBank/DDBJ databases">
        <title>Genome Assembly of Synthetic Allotetraploid Brassica napus Reveals Homoeologous Exchanges between Subgenomes.</title>
        <authorList>
            <person name="Davis J.T."/>
        </authorList>
    </citation>
    <scope>NUCLEOTIDE SEQUENCE [LARGE SCALE GENOMIC DNA]</scope>
    <source>
        <strain evidence="5">cv. Da-Ae</strain>
        <tissue evidence="4">Seedling</tissue>
    </source>
</reference>
<dbReference type="InterPro" id="IPR006525">
    <property type="entry name" value="Cystatin-related_pln"/>
</dbReference>
<sequence>MSPAAIASTGDFSWEEDLSEDLRLFDEEWEKSGGFDIDFSKLRHKFETGAVDLDDDDLVLDPDDTNVGLLNRLSNLAISYYNDKTDTRLELVKVLKANYHPSAGVTYYITFEASDCNQKTKQYQAVVRYLPRDTEVISCCPKPS</sequence>
<proteinExistence type="predicted"/>